<dbReference type="Proteomes" id="UP001059663">
    <property type="component" value="Chromosome"/>
</dbReference>
<organism evidence="1 2">
    <name type="scientific">Janibacter limosus</name>
    <dbReference type="NCBI Taxonomy" id="53458"/>
    <lineage>
        <taxon>Bacteria</taxon>
        <taxon>Bacillati</taxon>
        <taxon>Actinomycetota</taxon>
        <taxon>Actinomycetes</taxon>
        <taxon>Micrococcales</taxon>
        <taxon>Intrasporangiaceae</taxon>
        <taxon>Janibacter</taxon>
    </lineage>
</organism>
<reference evidence="1" key="1">
    <citation type="submission" date="2021-11" db="EMBL/GenBank/DDBJ databases">
        <title>Study of the species diversity of bacterial strains isolated from a unique natural object - Shulgan-Tash cave (Bashkiria).</title>
        <authorList>
            <person name="Sazanova A.L."/>
            <person name="Chirak E.R."/>
            <person name="Safronova V.I."/>
        </authorList>
    </citation>
    <scope>NUCLEOTIDE SEQUENCE</scope>
    <source>
        <strain evidence="1">P1</strain>
    </source>
</reference>
<sequence length="217" mass="22688">MTDEGFVRVHPLSPFVRGGLIVPGVLGYLVSQQIDTITAAIAGIDDGGGEGGGRWVLVRVGVLVVVVLGAVVLGLASWWFTRYRLGEDSIEMHTGALFRQHRRVRYDRIRAVDVVRPLPGPSHRPGGGAGGVGRGWRLAPVDRLPAACRGRGRESAPARARGPGRRGLGPAGTRRWRRAHGFGAAGSAAGPGTAGPGDAAPAERAARAGGRLRPAER</sequence>
<name>A0AC61U131_9MICO</name>
<accession>A0AC61U131</accession>
<protein>
    <submittedName>
        <fullName evidence="1">PH domain-containing protein</fullName>
    </submittedName>
</protein>
<dbReference type="EMBL" id="CP087977">
    <property type="protein sequence ID" value="UUZ43705.1"/>
    <property type="molecule type" value="Genomic_DNA"/>
</dbReference>
<evidence type="ECO:0000313" key="1">
    <source>
        <dbReference type="EMBL" id="UUZ43705.1"/>
    </source>
</evidence>
<gene>
    <name evidence="1" type="ORF">LP422_12685</name>
</gene>
<evidence type="ECO:0000313" key="2">
    <source>
        <dbReference type="Proteomes" id="UP001059663"/>
    </source>
</evidence>
<proteinExistence type="predicted"/>